<accession>A0A428UZF1</accession>
<reference evidence="1 2" key="1">
    <citation type="submission" date="2017-06" db="EMBL/GenBank/DDBJ databases">
        <title>Cmopartive genomic analysis of Ambrosia Fusariam Clade fungi.</title>
        <authorList>
            <person name="Stajich J.E."/>
            <person name="Carrillo J."/>
            <person name="Kijimoto T."/>
            <person name="Eskalen A."/>
            <person name="O'Donnell K."/>
            <person name="Kasson M."/>
        </authorList>
    </citation>
    <scope>NUCLEOTIDE SEQUENCE [LARGE SCALE GENOMIC DNA]</scope>
    <source>
        <strain evidence="1 2">NRRL 20438</strain>
    </source>
</reference>
<sequence>MVKIGIFECTGRLGQLLFMTTESLSSKYYLSSKLEKLALTFISSALRDFQVKEGQTRRHMLRITPQAERPYFDPNA</sequence>
<dbReference type="Proteomes" id="UP000288429">
    <property type="component" value="Unassembled WGS sequence"/>
</dbReference>
<organism evidence="1 2">
    <name type="scientific">Fusarium ambrosium</name>
    <dbReference type="NCBI Taxonomy" id="131363"/>
    <lineage>
        <taxon>Eukaryota</taxon>
        <taxon>Fungi</taxon>
        <taxon>Dikarya</taxon>
        <taxon>Ascomycota</taxon>
        <taxon>Pezizomycotina</taxon>
        <taxon>Sordariomycetes</taxon>
        <taxon>Hypocreomycetidae</taxon>
        <taxon>Hypocreales</taxon>
        <taxon>Nectriaceae</taxon>
        <taxon>Fusarium</taxon>
        <taxon>Fusarium solani species complex</taxon>
    </lineage>
</organism>
<name>A0A428UZF1_9HYPO</name>
<protein>
    <submittedName>
        <fullName evidence="1">Uncharacterized protein</fullName>
    </submittedName>
</protein>
<evidence type="ECO:0000313" key="2">
    <source>
        <dbReference type="Proteomes" id="UP000288429"/>
    </source>
</evidence>
<dbReference type="EMBL" id="NIZV01000011">
    <property type="protein sequence ID" value="RSM19675.1"/>
    <property type="molecule type" value="Genomic_DNA"/>
</dbReference>
<gene>
    <name evidence="1" type="ORF">CDV31_001562</name>
</gene>
<dbReference type="AlphaFoldDB" id="A0A428UZF1"/>
<comment type="caution">
    <text evidence="1">The sequence shown here is derived from an EMBL/GenBank/DDBJ whole genome shotgun (WGS) entry which is preliminary data.</text>
</comment>
<keyword evidence="2" id="KW-1185">Reference proteome</keyword>
<evidence type="ECO:0000313" key="1">
    <source>
        <dbReference type="EMBL" id="RSM19675.1"/>
    </source>
</evidence>
<proteinExistence type="predicted"/>